<feature type="transmembrane region" description="Helical" evidence="4">
    <location>
        <begin position="164"/>
        <end position="184"/>
    </location>
</feature>
<feature type="transmembrane region" description="Helical" evidence="4">
    <location>
        <begin position="196"/>
        <end position="215"/>
    </location>
</feature>
<feature type="domain" description="Major facilitator superfamily (MFS) profile" evidence="5">
    <location>
        <begin position="71"/>
        <end position="455"/>
    </location>
</feature>
<dbReference type="CDD" id="cd17352">
    <property type="entry name" value="MFS_MCT_SLC16"/>
    <property type="match status" value="1"/>
</dbReference>
<accession>A0AA39GS89</accession>
<comment type="caution">
    <text evidence="6">The sequence shown here is derived from an EMBL/GenBank/DDBJ whole genome shotgun (WGS) entry which is preliminary data.</text>
</comment>
<dbReference type="InterPro" id="IPR036259">
    <property type="entry name" value="MFS_trans_sf"/>
</dbReference>
<organism evidence="6 7">
    <name type="scientific">Sarocladium strictum</name>
    <name type="common">Black bundle disease fungus</name>
    <name type="synonym">Acremonium strictum</name>
    <dbReference type="NCBI Taxonomy" id="5046"/>
    <lineage>
        <taxon>Eukaryota</taxon>
        <taxon>Fungi</taxon>
        <taxon>Dikarya</taxon>
        <taxon>Ascomycota</taxon>
        <taxon>Pezizomycotina</taxon>
        <taxon>Sordariomycetes</taxon>
        <taxon>Hypocreomycetidae</taxon>
        <taxon>Hypocreales</taxon>
        <taxon>Sarocladiaceae</taxon>
        <taxon>Sarocladium</taxon>
    </lineage>
</organism>
<evidence type="ECO:0000313" key="6">
    <source>
        <dbReference type="EMBL" id="KAK0391798.1"/>
    </source>
</evidence>
<keyword evidence="4" id="KW-0812">Transmembrane</keyword>
<dbReference type="InterPro" id="IPR011701">
    <property type="entry name" value="MFS"/>
</dbReference>
<dbReference type="Gene3D" id="1.20.1250.20">
    <property type="entry name" value="MFS general substrate transporter like domains"/>
    <property type="match status" value="2"/>
</dbReference>
<dbReference type="InterPro" id="IPR050327">
    <property type="entry name" value="Proton-linked_MCT"/>
</dbReference>
<feature type="transmembrane region" description="Helical" evidence="4">
    <location>
        <begin position="429"/>
        <end position="448"/>
    </location>
</feature>
<proteinExistence type="inferred from homology"/>
<comment type="similarity">
    <text evidence="2">Belongs to the major facilitator superfamily. Monocarboxylate porter (TC 2.A.1.13) family.</text>
</comment>
<evidence type="ECO:0000256" key="1">
    <source>
        <dbReference type="ARBA" id="ARBA00004141"/>
    </source>
</evidence>
<keyword evidence="7" id="KW-1185">Reference proteome</keyword>
<keyword evidence="4" id="KW-0472">Membrane</keyword>
<dbReference type="Proteomes" id="UP001175261">
    <property type="component" value="Unassembled WGS sequence"/>
</dbReference>
<feature type="transmembrane region" description="Helical" evidence="4">
    <location>
        <begin position="361"/>
        <end position="383"/>
    </location>
</feature>
<evidence type="ECO:0000256" key="4">
    <source>
        <dbReference type="SAM" id="Phobius"/>
    </source>
</evidence>
<feature type="transmembrane region" description="Helical" evidence="4">
    <location>
        <begin position="336"/>
        <end position="355"/>
    </location>
</feature>
<dbReference type="EMBL" id="JAPDFR010000001">
    <property type="protein sequence ID" value="KAK0391798.1"/>
    <property type="molecule type" value="Genomic_DNA"/>
</dbReference>
<feature type="transmembrane region" description="Helical" evidence="4">
    <location>
        <begin position="139"/>
        <end position="158"/>
    </location>
</feature>
<comment type="subcellular location">
    <subcellularLocation>
        <location evidence="1">Membrane</location>
        <topology evidence="1">Multi-pass membrane protein</topology>
    </subcellularLocation>
</comment>
<dbReference type="GO" id="GO:0022857">
    <property type="term" value="F:transmembrane transporter activity"/>
    <property type="evidence" value="ECO:0007669"/>
    <property type="project" value="InterPro"/>
</dbReference>
<gene>
    <name evidence="6" type="ORF">NLU13_1297</name>
</gene>
<evidence type="ECO:0000256" key="3">
    <source>
        <dbReference type="SAM" id="MobiDB-lite"/>
    </source>
</evidence>
<reference evidence="6" key="1">
    <citation type="submission" date="2022-10" db="EMBL/GenBank/DDBJ databases">
        <title>Determination and structural analysis of whole genome sequence of Sarocladium strictum F4-1.</title>
        <authorList>
            <person name="Hu L."/>
            <person name="Jiang Y."/>
        </authorList>
    </citation>
    <scope>NUCLEOTIDE SEQUENCE</scope>
    <source>
        <strain evidence="6">F4-1</strain>
    </source>
</reference>
<name>A0AA39GS89_SARSR</name>
<feature type="compositionally biased region" description="Polar residues" evidence="3">
    <location>
        <begin position="34"/>
        <end position="43"/>
    </location>
</feature>
<feature type="transmembrane region" description="Helical" evidence="4">
    <location>
        <begin position="227"/>
        <end position="247"/>
    </location>
</feature>
<dbReference type="SUPFAM" id="SSF103473">
    <property type="entry name" value="MFS general substrate transporter"/>
    <property type="match status" value="1"/>
</dbReference>
<feature type="transmembrane region" description="Helical" evidence="4">
    <location>
        <begin position="395"/>
        <end position="417"/>
    </location>
</feature>
<evidence type="ECO:0000313" key="7">
    <source>
        <dbReference type="Proteomes" id="UP001175261"/>
    </source>
</evidence>
<dbReference type="InterPro" id="IPR020846">
    <property type="entry name" value="MFS_dom"/>
</dbReference>
<evidence type="ECO:0000256" key="2">
    <source>
        <dbReference type="ARBA" id="ARBA00006727"/>
    </source>
</evidence>
<sequence>MFDMSDTKQEQKPAAGQDLILACDPITQPDKTKTTINNSPNPSDDTEAHTPTQDADATPPPPNGGYGWVCTACVSIINAHSWGLNSSYGVFLAHYLADNVFPGATPLQYAFVGSLSISCAFAVSPIATIATRELGTKPTMLFGVVAEGASLILAGWATQVWHLFLTQGVLFGIGMGFMFVPSVGIVPQWFTTKRSLANGISASGSGLGGLLYSLAAGAIIENMGLKWAFWILGTLAFVVNTACILLIKDRNKIIGSRQLAFDLELFTRIEYLLLLAFGWFSMLGYVVLIFSLANYARVIGLGPSQAAMVSAIFNLGQGVGRPFVGYFSDRTGRINMAAGLTFVTGVLSLVLWINAHVYGVLLFFAFIGGTVAGTFWAVIAPVTAEVVGLKAVPSALNLTWLVILLPCTFSQPIAMQLVESTGSYLPTQIWTGLMYIVAALCLCLVRGWKIIDNARIKAQELEQVDELSSTPGVNAETERNSATGAVADQELHHTDMRMLVECWKWKKV</sequence>
<feature type="region of interest" description="Disordered" evidence="3">
    <location>
        <begin position="1"/>
        <end position="61"/>
    </location>
</feature>
<feature type="transmembrane region" description="Helical" evidence="4">
    <location>
        <begin position="107"/>
        <end position="127"/>
    </location>
</feature>
<dbReference type="PROSITE" id="PS50850">
    <property type="entry name" value="MFS"/>
    <property type="match status" value="1"/>
</dbReference>
<feature type="transmembrane region" description="Helical" evidence="4">
    <location>
        <begin position="305"/>
        <end position="324"/>
    </location>
</feature>
<evidence type="ECO:0000259" key="5">
    <source>
        <dbReference type="PROSITE" id="PS50850"/>
    </source>
</evidence>
<dbReference type="PANTHER" id="PTHR11360:SF315">
    <property type="entry name" value="TRANSPORTER MCH2-RELATED"/>
    <property type="match status" value="1"/>
</dbReference>
<feature type="compositionally biased region" description="Basic and acidic residues" evidence="3">
    <location>
        <begin position="1"/>
        <end position="11"/>
    </location>
</feature>
<protein>
    <recommendedName>
        <fullName evidence="5">Major facilitator superfamily (MFS) profile domain-containing protein</fullName>
    </recommendedName>
</protein>
<dbReference type="Pfam" id="PF07690">
    <property type="entry name" value="MFS_1"/>
    <property type="match status" value="2"/>
</dbReference>
<dbReference type="PANTHER" id="PTHR11360">
    <property type="entry name" value="MONOCARBOXYLATE TRANSPORTER"/>
    <property type="match status" value="1"/>
</dbReference>
<keyword evidence="4" id="KW-1133">Transmembrane helix</keyword>
<dbReference type="AlphaFoldDB" id="A0AA39GS89"/>
<dbReference type="GO" id="GO:0016020">
    <property type="term" value="C:membrane"/>
    <property type="evidence" value="ECO:0007669"/>
    <property type="project" value="UniProtKB-SubCell"/>
</dbReference>
<feature type="transmembrane region" description="Helical" evidence="4">
    <location>
        <begin position="271"/>
        <end position="293"/>
    </location>
</feature>